<evidence type="ECO:0000313" key="13">
    <source>
        <dbReference type="EMBL" id="CAF4457050.1"/>
    </source>
</evidence>
<evidence type="ECO:0000256" key="4">
    <source>
        <dbReference type="ARBA" id="ARBA00022989"/>
    </source>
</evidence>
<dbReference type="GO" id="GO:0043005">
    <property type="term" value="C:neuron projection"/>
    <property type="evidence" value="ECO:0007669"/>
    <property type="project" value="TreeGrafter"/>
</dbReference>
<dbReference type="PRINTS" id="PR00237">
    <property type="entry name" value="GPCRRHODOPSN"/>
</dbReference>
<dbReference type="InterPro" id="IPR000276">
    <property type="entry name" value="GPCR_Rhodpsn"/>
</dbReference>
<evidence type="ECO:0000313" key="12">
    <source>
        <dbReference type="EMBL" id="CAF3406888.1"/>
    </source>
</evidence>
<dbReference type="EMBL" id="CAJNYT010001373">
    <property type="protein sequence ID" value="CAF3406888.1"/>
    <property type="molecule type" value="Genomic_DNA"/>
</dbReference>
<name>A0A818AGM1_9BILA</name>
<dbReference type="AlphaFoldDB" id="A0A818AGM1"/>
<dbReference type="Proteomes" id="UP000663872">
    <property type="component" value="Unassembled WGS sequence"/>
</dbReference>
<feature type="domain" description="G-protein coupled receptors family 1 profile" evidence="11">
    <location>
        <begin position="53"/>
        <end position="310"/>
    </location>
</feature>
<keyword evidence="3 9" id="KW-0812">Transmembrane</keyword>
<evidence type="ECO:0000256" key="7">
    <source>
        <dbReference type="ARBA" id="ARBA00023170"/>
    </source>
</evidence>
<feature type="transmembrane region" description="Helical" evidence="10">
    <location>
        <begin position="34"/>
        <end position="62"/>
    </location>
</feature>
<dbReference type="Gene3D" id="1.20.1070.10">
    <property type="entry name" value="Rhodopsin 7-helix transmembrane proteins"/>
    <property type="match status" value="1"/>
</dbReference>
<dbReference type="PANTHER" id="PTHR24229">
    <property type="entry name" value="NEUROPEPTIDES RECEPTOR"/>
    <property type="match status" value="1"/>
</dbReference>
<protein>
    <recommendedName>
        <fullName evidence="11">G-protein coupled receptors family 1 profile domain-containing protein</fullName>
    </recommendedName>
</protein>
<evidence type="ECO:0000256" key="2">
    <source>
        <dbReference type="ARBA" id="ARBA00022475"/>
    </source>
</evidence>
<dbReference type="PROSITE" id="PS00237">
    <property type="entry name" value="G_PROTEIN_RECEP_F1_1"/>
    <property type="match status" value="1"/>
</dbReference>
<dbReference type="Pfam" id="PF00001">
    <property type="entry name" value="7tm_1"/>
    <property type="match status" value="1"/>
</dbReference>
<evidence type="ECO:0000256" key="5">
    <source>
        <dbReference type="ARBA" id="ARBA00023040"/>
    </source>
</evidence>
<dbReference type="PROSITE" id="PS50262">
    <property type="entry name" value="G_PROTEIN_RECEP_F1_2"/>
    <property type="match status" value="1"/>
</dbReference>
<gene>
    <name evidence="12" type="ORF">GRG538_LOCUS10532</name>
    <name evidence="13" type="ORF">QYT958_LOCUS1106</name>
</gene>
<keyword evidence="2" id="KW-1003">Cell membrane</keyword>
<feature type="transmembrane region" description="Helical" evidence="10">
    <location>
        <begin position="153"/>
        <end position="175"/>
    </location>
</feature>
<dbReference type="SUPFAM" id="SSF81321">
    <property type="entry name" value="Family A G protein-coupled receptor-like"/>
    <property type="match status" value="1"/>
</dbReference>
<evidence type="ECO:0000256" key="8">
    <source>
        <dbReference type="ARBA" id="ARBA00023224"/>
    </source>
</evidence>
<evidence type="ECO:0000256" key="10">
    <source>
        <dbReference type="SAM" id="Phobius"/>
    </source>
</evidence>
<keyword evidence="5 9" id="KW-0297">G-protein coupled receptor</keyword>
<dbReference type="InterPro" id="IPR017452">
    <property type="entry name" value="GPCR_Rhodpsn_7TM"/>
</dbReference>
<sequence>MNYDSNCTSSNGSYDCINYLNKDGNNLNKDGNNLFLFIFPILLVTVMIIGVIGNLLVIYVVLNYGRLKTVTNTYLLHLALSDLVFLSGIPFFASSLITRAWIFGGFTCKLFFLTQGVNQYTSIIILALLAFDRYLAVCYSAKSIVWRSRVNPNLLLILTWILSFILMLPIIVFTATQNNPPSLEVQCIINFPISDSRLLYMIFVVYTSAITFVLPLSLMVYFYIQIVCRLRHKVSQQHRRSRTSTRTRRKVSVLVLAVISIHILCCSPYWAFQMLATSELLPQQSPILLPISSVAQFLLFVNSATNPIVYAFLSGIFRLSFKHVFYCCLSTNNDQYLQAKRVMKTNLTITENNNNICYSKKQNIPMRSVSVNNNAVQSKPNQQRLLSLPMTQPTSMVVNEENQCSPIPPATSLSVSDVSYGSEA</sequence>
<accession>A0A818AGM1</accession>
<evidence type="ECO:0000256" key="9">
    <source>
        <dbReference type="RuleBase" id="RU000688"/>
    </source>
</evidence>
<evidence type="ECO:0000256" key="6">
    <source>
        <dbReference type="ARBA" id="ARBA00023136"/>
    </source>
</evidence>
<dbReference type="EMBL" id="CAJOBR010000057">
    <property type="protein sequence ID" value="CAF4457050.1"/>
    <property type="molecule type" value="Genomic_DNA"/>
</dbReference>
<keyword evidence="7 9" id="KW-0675">Receptor</keyword>
<keyword evidence="4 10" id="KW-1133">Transmembrane helix</keyword>
<comment type="subcellular location">
    <subcellularLocation>
        <location evidence="1">Cell membrane</location>
        <topology evidence="1">Multi-pass membrane protein</topology>
    </subcellularLocation>
</comment>
<evidence type="ECO:0000256" key="1">
    <source>
        <dbReference type="ARBA" id="ARBA00004651"/>
    </source>
</evidence>
<reference evidence="12" key="1">
    <citation type="submission" date="2021-02" db="EMBL/GenBank/DDBJ databases">
        <authorList>
            <person name="Nowell W R."/>
        </authorList>
    </citation>
    <scope>NUCLEOTIDE SEQUENCE</scope>
</reference>
<dbReference type="PANTHER" id="PTHR24229:SF40">
    <property type="entry name" value="ALLATOSTATIN C RECEPTOR 1-RELATED"/>
    <property type="match status" value="1"/>
</dbReference>
<keyword evidence="8 9" id="KW-0807">Transducer</keyword>
<evidence type="ECO:0000313" key="14">
    <source>
        <dbReference type="Proteomes" id="UP000663872"/>
    </source>
</evidence>
<feature type="transmembrane region" description="Helical" evidence="10">
    <location>
        <begin position="198"/>
        <end position="230"/>
    </location>
</feature>
<organism evidence="12 14">
    <name type="scientific">Rotaria socialis</name>
    <dbReference type="NCBI Taxonomy" id="392032"/>
    <lineage>
        <taxon>Eukaryota</taxon>
        <taxon>Metazoa</taxon>
        <taxon>Spiralia</taxon>
        <taxon>Gnathifera</taxon>
        <taxon>Rotifera</taxon>
        <taxon>Eurotatoria</taxon>
        <taxon>Bdelloidea</taxon>
        <taxon>Philodinida</taxon>
        <taxon>Philodinidae</taxon>
        <taxon>Rotaria</taxon>
    </lineage>
</organism>
<comment type="similarity">
    <text evidence="9">Belongs to the G-protein coupled receptor 1 family.</text>
</comment>
<evidence type="ECO:0000259" key="11">
    <source>
        <dbReference type="PROSITE" id="PS50262"/>
    </source>
</evidence>
<comment type="caution">
    <text evidence="12">The sequence shown here is derived from an EMBL/GenBank/DDBJ whole genome shotgun (WGS) entry which is preliminary data.</text>
</comment>
<keyword evidence="6 10" id="KW-0472">Membrane</keyword>
<dbReference type="GO" id="GO:0004930">
    <property type="term" value="F:G protein-coupled receptor activity"/>
    <property type="evidence" value="ECO:0007669"/>
    <property type="project" value="UniProtKB-KW"/>
</dbReference>
<feature type="transmembrane region" description="Helical" evidence="10">
    <location>
        <begin position="74"/>
        <end position="102"/>
    </location>
</feature>
<feature type="transmembrane region" description="Helical" evidence="10">
    <location>
        <begin position="291"/>
        <end position="313"/>
    </location>
</feature>
<feature type="transmembrane region" description="Helical" evidence="10">
    <location>
        <begin position="251"/>
        <end position="271"/>
    </location>
</feature>
<dbReference type="GO" id="GO:0005886">
    <property type="term" value="C:plasma membrane"/>
    <property type="evidence" value="ECO:0007669"/>
    <property type="project" value="UniProtKB-SubCell"/>
</dbReference>
<evidence type="ECO:0000256" key="3">
    <source>
        <dbReference type="ARBA" id="ARBA00022692"/>
    </source>
</evidence>
<dbReference type="Proteomes" id="UP000663848">
    <property type="component" value="Unassembled WGS sequence"/>
</dbReference>
<proteinExistence type="inferred from homology"/>
<dbReference type="GO" id="GO:0042277">
    <property type="term" value="F:peptide binding"/>
    <property type="evidence" value="ECO:0007669"/>
    <property type="project" value="TreeGrafter"/>
</dbReference>